<proteinExistence type="predicted"/>
<gene>
    <name evidence="1" type="ORF">LTR84_012146</name>
</gene>
<dbReference type="Proteomes" id="UP001358417">
    <property type="component" value="Unassembled WGS sequence"/>
</dbReference>
<protein>
    <recommendedName>
        <fullName evidence="3">Clr5 domain-containing protein</fullName>
    </recommendedName>
</protein>
<keyword evidence="2" id="KW-1185">Reference proteome</keyword>
<sequence>MIKQPLVTSDSFITFNGPEEMTSAKVRSQTASYIGRYRRQKRTKDALVRRDGVIQGFLSWRHGTAPIIQHRQKQLTATTHDKARYDPQDVVTLRRVLNAVPASLNAGISLQQFFQGNPFFFFPGQVMLDAGSVSAAAFFSTISFGEVEHAVMGMFYSWLATQFPTQFQISAALHHRGKAISVVRHRLSQDLYDNETYLNILCTMQTEALLGDENALGYHQKGLEALSKSMAGKLNDYCNSVKSRHQYLVKKVEDSFLSTDNKIRDINPLRYLNLPYPKIIVNMLSMLPCGFQELAYQEHALSVEMIEHLARTIGWEMQVRFNSASVSGAGHLDLVSPLYATLIHLWRILEAMDSRSSPLERIFCIAHYLQMSSLYYRRIVLNSSVFQALRSEGTELAIEYQPQTEAERDNLIFHGILIISTWKTTSVLEYDGMRLFSSFKQRFPKVRQWDTLVSILQKFPWLPPLRAEWKDNLEQSNAYAAQYGEILP</sequence>
<name>A0AAV9NGD6_9EURO</name>
<dbReference type="RefSeq" id="XP_064708330.1">
    <property type="nucleotide sequence ID" value="XM_064855670.1"/>
</dbReference>
<accession>A0AAV9NGD6</accession>
<evidence type="ECO:0008006" key="3">
    <source>
        <dbReference type="Google" id="ProtNLM"/>
    </source>
</evidence>
<dbReference type="AlphaFoldDB" id="A0AAV9NGD6"/>
<comment type="caution">
    <text evidence="1">The sequence shown here is derived from an EMBL/GenBank/DDBJ whole genome shotgun (WGS) entry which is preliminary data.</text>
</comment>
<dbReference type="GeneID" id="89980293"/>
<evidence type="ECO:0000313" key="2">
    <source>
        <dbReference type="Proteomes" id="UP001358417"/>
    </source>
</evidence>
<dbReference type="EMBL" id="JAVRRD010000007">
    <property type="protein sequence ID" value="KAK5056614.1"/>
    <property type="molecule type" value="Genomic_DNA"/>
</dbReference>
<organism evidence="1 2">
    <name type="scientific">Exophiala bonariae</name>
    <dbReference type="NCBI Taxonomy" id="1690606"/>
    <lineage>
        <taxon>Eukaryota</taxon>
        <taxon>Fungi</taxon>
        <taxon>Dikarya</taxon>
        <taxon>Ascomycota</taxon>
        <taxon>Pezizomycotina</taxon>
        <taxon>Eurotiomycetes</taxon>
        <taxon>Chaetothyriomycetidae</taxon>
        <taxon>Chaetothyriales</taxon>
        <taxon>Herpotrichiellaceae</taxon>
        <taxon>Exophiala</taxon>
    </lineage>
</organism>
<evidence type="ECO:0000313" key="1">
    <source>
        <dbReference type="EMBL" id="KAK5056614.1"/>
    </source>
</evidence>
<reference evidence="1 2" key="1">
    <citation type="submission" date="2023-08" db="EMBL/GenBank/DDBJ databases">
        <title>Black Yeasts Isolated from many extreme environments.</title>
        <authorList>
            <person name="Coleine C."/>
            <person name="Stajich J.E."/>
            <person name="Selbmann L."/>
        </authorList>
    </citation>
    <scope>NUCLEOTIDE SEQUENCE [LARGE SCALE GENOMIC DNA]</scope>
    <source>
        <strain evidence="1 2">CCFEE 5792</strain>
    </source>
</reference>